<reference evidence="2" key="1">
    <citation type="journal article" date="2019" name="Int. J. Syst. Evol. Microbiol.">
        <title>The Global Catalogue of Microorganisms (GCM) 10K type strain sequencing project: providing services to taxonomists for standard genome sequencing and annotation.</title>
        <authorList>
            <consortium name="The Broad Institute Genomics Platform"/>
            <consortium name="The Broad Institute Genome Sequencing Center for Infectious Disease"/>
            <person name="Wu L."/>
            <person name="Ma J."/>
        </authorList>
    </citation>
    <scope>NUCLEOTIDE SEQUENCE [LARGE SCALE GENOMIC DNA]</scope>
    <source>
        <strain evidence="2">NBRC 100033</strain>
    </source>
</reference>
<keyword evidence="2" id="KW-1185">Reference proteome</keyword>
<accession>A0ABQ5ZY32</accession>
<evidence type="ECO:0000313" key="1">
    <source>
        <dbReference type="EMBL" id="GLR63571.1"/>
    </source>
</evidence>
<evidence type="ECO:0008006" key="3">
    <source>
        <dbReference type="Google" id="ProtNLM"/>
    </source>
</evidence>
<dbReference type="Proteomes" id="UP001156682">
    <property type="component" value="Unassembled WGS sequence"/>
</dbReference>
<dbReference type="EMBL" id="BSOR01000016">
    <property type="protein sequence ID" value="GLR63571.1"/>
    <property type="molecule type" value="Genomic_DNA"/>
</dbReference>
<dbReference type="RefSeq" id="WP_027849906.1">
    <property type="nucleotide sequence ID" value="NZ_BSOR01000016.1"/>
</dbReference>
<name>A0ABQ5ZY32_9GAMM</name>
<sequence>MSKLNFFIDSICSDWASFPSFEGKLSSNVFIKMVLSWLGDKNEETKDELMRIFLSSIYITDERLAYEDMLLCYVYSLKPKIIDSQVESSDGNVDWAKTYLLKITGVNKFIVIDNSNYGELSKVLLYFVSEALDDLNEYLRNYSELDLNNLNLFIKRKNKMEAAYKRLIFLTNGYGVSVNKISPPYLLRVGIKSQDIKFFIDKINPFVYGEIIKNFYMDRYLFSDEVFKVNEDYMFEGAVFMRTVLSICNSLQRKSIPFLLSFCNLERLFKIEFNNFTVRIGKKRPDIMLASFTSKEFSCLYKDSSLEVVNKYISKASGLEPDVVICRASIDSDGKIKPKFCFVDAKNYNELSSKVIRDQFLYNYLYRLDVNGFNWSPGSILVFPTKEVFNKGENVSFDSKDPVKIFSIDQLSSDNEIFDFLIDDYS</sequence>
<protein>
    <recommendedName>
        <fullName evidence="3">5-methylcytosine-specific restriction enzyme subunit McrC</fullName>
    </recommendedName>
</protein>
<gene>
    <name evidence="1" type="ORF">GCM10007878_10060</name>
</gene>
<organism evidence="1 2">
    <name type="scientific">Marinospirillum insulare</name>
    <dbReference type="NCBI Taxonomy" id="217169"/>
    <lineage>
        <taxon>Bacteria</taxon>
        <taxon>Pseudomonadati</taxon>
        <taxon>Pseudomonadota</taxon>
        <taxon>Gammaproteobacteria</taxon>
        <taxon>Oceanospirillales</taxon>
        <taxon>Oceanospirillaceae</taxon>
        <taxon>Marinospirillum</taxon>
    </lineage>
</organism>
<evidence type="ECO:0000313" key="2">
    <source>
        <dbReference type="Proteomes" id="UP001156682"/>
    </source>
</evidence>
<comment type="caution">
    <text evidence="1">The sequence shown here is derived from an EMBL/GenBank/DDBJ whole genome shotgun (WGS) entry which is preliminary data.</text>
</comment>
<proteinExistence type="predicted"/>